<dbReference type="HOGENOM" id="CLU_039613_37_0_4"/>
<dbReference type="Gene3D" id="3.40.190.10">
    <property type="entry name" value="Periplasmic binding protein-like II"/>
    <property type="match status" value="2"/>
</dbReference>
<dbReference type="InterPro" id="IPR058163">
    <property type="entry name" value="LysR-type_TF_proteobact-type"/>
</dbReference>
<evidence type="ECO:0000313" key="7">
    <source>
        <dbReference type="Proteomes" id="UP000000644"/>
    </source>
</evidence>
<dbReference type="Pfam" id="PF00126">
    <property type="entry name" value="HTH_1"/>
    <property type="match status" value="1"/>
</dbReference>
<feature type="domain" description="HTH lysR-type" evidence="5">
    <location>
        <begin position="39"/>
        <end position="92"/>
    </location>
</feature>
<dbReference type="GO" id="GO:0006351">
    <property type="term" value="P:DNA-templated transcription"/>
    <property type="evidence" value="ECO:0007669"/>
    <property type="project" value="TreeGrafter"/>
</dbReference>
<dbReference type="FunFam" id="1.10.10.10:FF:000001">
    <property type="entry name" value="LysR family transcriptional regulator"/>
    <property type="match status" value="1"/>
</dbReference>
<proteinExistence type="inferred from homology"/>
<evidence type="ECO:0000256" key="2">
    <source>
        <dbReference type="ARBA" id="ARBA00023015"/>
    </source>
</evidence>
<protein>
    <submittedName>
        <fullName evidence="6">Transcriptional regulator, LysR family</fullName>
    </submittedName>
</protein>
<comment type="similarity">
    <text evidence="1">Belongs to the LysR transcriptional regulatory family.</text>
</comment>
<dbReference type="SUPFAM" id="SSF46785">
    <property type="entry name" value="Winged helix' DNA-binding domain"/>
    <property type="match status" value="1"/>
</dbReference>
<dbReference type="SUPFAM" id="SSF53850">
    <property type="entry name" value="Periplasmic binding protein-like II"/>
    <property type="match status" value="1"/>
</dbReference>
<sequence>MKSRYAIHAFSALISRPLPSIPMQHPHPHLRSRPIAAGQLRAFEAVARHLNFRAASEELSLTQSAVSRQIQSLEEDVGVSLFLRHTRAVELTSAGAQLLRAVLPSLERIDGVVRMIRQSAGRKSVAISTWASFASMWLIPRLEAFQREHPDIDIRIDATDTPVDLETTDVDLALRYSMPASVPAQARRLFGEQLTPVISPWLLKSGPRLQNAQDLARFALVEASDAHRTQHMEWLSWQRWFDMQGLRRFEPKRWLYFNYAHQIAQAALTGQGVALARMPLIAESLASGDLVEVLPDRRMDSPMAYWLIVGPRNAARPEVQAFCSWIEAQAAQTREAIGDVPPAAPAR</sequence>
<keyword evidence="3" id="KW-0238">DNA-binding</keyword>
<evidence type="ECO:0000256" key="1">
    <source>
        <dbReference type="ARBA" id="ARBA00009437"/>
    </source>
</evidence>
<dbReference type="GO" id="GO:0003700">
    <property type="term" value="F:DNA-binding transcription factor activity"/>
    <property type="evidence" value="ECO:0007669"/>
    <property type="project" value="InterPro"/>
</dbReference>
<dbReference type="Proteomes" id="UP000000644">
    <property type="component" value="Chromosome"/>
</dbReference>
<dbReference type="EMBL" id="CP000529">
    <property type="protein sequence ID" value="ABM35850.1"/>
    <property type="molecule type" value="Genomic_DNA"/>
</dbReference>
<evidence type="ECO:0000313" key="6">
    <source>
        <dbReference type="EMBL" id="ABM35850.1"/>
    </source>
</evidence>
<reference evidence="7" key="1">
    <citation type="journal article" date="2009" name="Environ. Microbiol.">
        <title>The genome of Polaromonas naphthalenivorans strain CJ2, isolated from coal tar-contaminated sediment, reveals physiological and metabolic versatility and evolution through extensive horizontal gene transfer.</title>
        <authorList>
            <person name="Yagi J.M."/>
            <person name="Sims D."/>
            <person name="Brettin T."/>
            <person name="Bruce D."/>
            <person name="Madsen E.L."/>
        </authorList>
    </citation>
    <scope>NUCLEOTIDE SEQUENCE [LARGE SCALE GENOMIC DNA]</scope>
    <source>
        <strain evidence="7">CJ2</strain>
    </source>
</reference>
<dbReference type="GO" id="GO:0043565">
    <property type="term" value="F:sequence-specific DNA binding"/>
    <property type="evidence" value="ECO:0007669"/>
    <property type="project" value="TreeGrafter"/>
</dbReference>
<dbReference type="PANTHER" id="PTHR30537:SF26">
    <property type="entry name" value="GLYCINE CLEAVAGE SYSTEM TRANSCRIPTIONAL ACTIVATOR"/>
    <property type="match status" value="1"/>
</dbReference>
<name>A1VJM2_POLNA</name>
<dbReference type="eggNOG" id="COG0583">
    <property type="taxonomic scope" value="Bacteria"/>
</dbReference>
<keyword evidence="2" id="KW-0805">Transcription regulation</keyword>
<dbReference type="InterPro" id="IPR000847">
    <property type="entry name" value="LysR_HTH_N"/>
</dbReference>
<gene>
    <name evidence="6" type="ordered locus">Pnap_0529</name>
</gene>
<dbReference type="PRINTS" id="PR00039">
    <property type="entry name" value="HTHLYSR"/>
</dbReference>
<evidence type="ECO:0000256" key="3">
    <source>
        <dbReference type="ARBA" id="ARBA00023125"/>
    </source>
</evidence>
<keyword evidence="4" id="KW-0804">Transcription</keyword>
<dbReference type="STRING" id="365044.Pnap_0529"/>
<dbReference type="PANTHER" id="PTHR30537">
    <property type="entry name" value="HTH-TYPE TRANSCRIPTIONAL REGULATOR"/>
    <property type="match status" value="1"/>
</dbReference>
<dbReference type="KEGG" id="pna:Pnap_0529"/>
<dbReference type="AlphaFoldDB" id="A1VJM2"/>
<dbReference type="InterPro" id="IPR036390">
    <property type="entry name" value="WH_DNA-bd_sf"/>
</dbReference>
<dbReference type="PROSITE" id="PS50931">
    <property type="entry name" value="HTH_LYSR"/>
    <property type="match status" value="1"/>
</dbReference>
<dbReference type="InterPro" id="IPR005119">
    <property type="entry name" value="LysR_subst-bd"/>
</dbReference>
<dbReference type="Pfam" id="PF03466">
    <property type="entry name" value="LysR_substrate"/>
    <property type="match status" value="1"/>
</dbReference>
<keyword evidence="7" id="KW-1185">Reference proteome</keyword>
<accession>A1VJM2</accession>
<evidence type="ECO:0000256" key="4">
    <source>
        <dbReference type="ARBA" id="ARBA00023163"/>
    </source>
</evidence>
<dbReference type="InterPro" id="IPR036388">
    <property type="entry name" value="WH-like_DNA-bd_sf"/>
</dbReference>
<organism evidence="6 7">
    <name type="scientific">Polaromonas naphthalenivorans (strain CJ2)</name>
    <dbReference type="NCBI Taxonomy" id="365044"/>
    <lineage>
        <taxon>Bacteria</taxon>
        <taxon>Pseudomonadati</taxon>
        <taxon>Pseudomonadota</taxon>
        <taxon>Betaproteobacteria</taxon>
        <taxon>Burkholderiales</taxon>
        <taxon>Comamonadaceae</taxon>
        <taxon>Polaromonas</taxon>
    </lineage>
</organism>
<evidence type="ECO:0000259" key="5">
    <source>
        <dbReference type="PROSITE" id="PS50931"/>
    </source>
</evidence>
<dbReference type="Gene3D" id="1.10.10.10">
    <property type="entry name" value="Winged helix-like DNA-binding domain superfamily/Winged helix DNA-binding domain"/>
    <property type="match status" value="1"/>
</dbReference>
<dbReference type="CDD" id="cd08432">
    <property type="entry name" value="PBP2_GcdR_TrpI_HvrB_AmpR_like"/>
    <property type="match status" value="1"/>
</dbReference>